<comment type="subcellular location">
    <subcellularLocation>
        <location evidence="1">Nucleus</location>
    </subcellularLocation>
</comment>
<dbReference type="PROSITE" id="PS50808">
    <property type="entry name" value="ZF_BED"/>
    <property type="match status" value="1"/>
</dbReference>
<feature type="region of interest" description="Disordered" evidence="10">
    <location>
        <begin position="62"/>
        <end position="87"/>
    </location>
</feature>
<evidence type="ECO:0000256" key="7">
    <source>
        <dbReference type="ARBA" id="ARBA00023163"/>
    </source>
</evidence>
<keyword evidence="3 9" id="KW-0863">Zinc-finger</keyword>
<evidence type="ECO:0000313" key="12">
    <source>
        <dbReference type="EMBL" id="KAL2082256.1"/>
    </source>
</evidence>
<dbReference type="PANTHER" id="PTHR46481">
    <property type="entry name" value="ZINC FINGER BED DOMAIN-CONTAINING PROTEIN 4"/>
    <property type="match status" value="1"/>
</dbReference>
<keyword evidence="6" id="KW-0238">DNA-binding</keyword>
<dbReference type="SUPFAM" id="SSF53098">
    <property type="entry name" value="Ribonuclease H-like"/>
    <property type="match status" value="1"/>
</dbReference>
<dbReference type="InterPro" id="IPR036236">
    <property type="entry name" value="Znf_C2H2_sf"/>
</dbReference>
<evidence type="ECO:0000256" key="2">
    <source>
        <dbReference type="ARBA" id="ARBA00022723"/>
    </source>
</evidence>
<evidence type="ECO:0000256" key="8">
    <source>
        <dbReference type="ARBA" id="ARBA00023242"/>
    </source>
</evidence>
<evidence type="ECO:0000256" key="4">
    <source>
        <dbReference type="ARBA" id="ARBA00022833"/>
    </source>
</evidence>
<organism evidence="12 13">
    <name type="scientific">Coilia grayii</name>
    <name type="common">Gray's grenadier anchovy</name>
    <dbReference type="NCBI Taxonomy" id="363190"/>
    <lineage>
        <taxon>Eukaryota</taxon>
        <taxon>Metazoa</taxon>
        <taxon>Chordata</taxon>
        <taxon>Craniata</taxon>
        <taxon>Vertebrata</taxon>
        <taxon>Euteleostomi</taxon>
        <taxon>Actinopterygii</taxon>
        <taxon>Neopterygii</taxon>
        <taxon>Teleostei</taxon>
        <taxon>Clupei</taxon>
        <taxon>Clupeiformes</taxon>
        <taxon>Clupeoidei</taxon>
        <taxon>Engraulidae</taxon>
        <taxon>Coilinae</taxon>
        <taxon>Coilia</taxon>
    </lineage>
</organism>
<dbReference type="PANTHER" id="PTHR46481:SF10">
    <property type="entry name" value="ZINC FINGER BED DOMAIN-CONTAINING PROTEIN 39"/>
    <property type="match status" value="1"/>
</dbReference>
<dbReference type="InterPro" id="IPR008906">
    <property type="entry name" value="HATC_C_dom"/>
</dbReference>
<name>A0ABD1J4Z6_9TELE</name>
<feature type="region of interest" description="Disordered" evidence="10">
    <location>
        <begin position="484"/>
        <end position="507"/>
    </location>
</feature>
<dbReference type="EMBL" id="JBHFQA010000019">
    <property type="protein sequence ID" value="KAL2082256.1"/>
    <property type="molecule type" value="Genomic_DNA"/>
</dbReference>
<evidence type="ECO:0000259" key="11">
    <source>
        <dbReference type="PROSITE" id="PS50808"/>
    </source>
</evidence>
<feature type="compositionally biased region" description="Acidic residues" evidence="10">
    <location>
        <begin position="488"/>
        <end position="501"/>
    </location>
</feature>
<evidence type="ECO:0000256" key="5">
    <source>
        <dbReference type="ARBA" id="ARBA00023015"/>
    </source>
</evidence>
<keyword evidence="4" id="KW-0862">Zinc</keyword>
<keyword evidence="8" id="KW-0539">Nucleus</keyword>
<feature type="domain" description="BED-type" evidence="11">
    <location>
        <begin position="13"/>
        <end position="71"/>
    </location>
</feature>
<dbReference type="SUPFAM" id="SSF140996">
    <property type="entry name" value="Hermes dimerisation domain"/>
    <property type="match status" value="1"/>
</dbReference>
<dbReference type="GO" id="GO:0009791">
    <property type="term" value="P:post-embryonic development"/>
    <property type="evidence" value="ECO:0007669"/>
    <property type="project" value="UniProtKB-ARBA"/>
</dbReference>
<comment type="caution">
    <text evidence="12">The sequence shown here is derived from an EMBL/GenBank/DDBJ whole genome shotgun (WGS) entry which is preliminary data.</text>
</comment>
<dbReference type="GO" id="GO:0008270">
    <property type="term" value="F:zinc ion binding"/>
    <property type="evidence" value="ECO:0007669"/>
    <property type="project" value="UniProtKB-KW"/>
</dbReference>
<dbReference type="GO" id="GO:0005634">
    <property type="term" value="C:nucleus"/>
    <property type="evidence" value="ECO:0007669"/>
    <property type="project" value="UniProtKB-SubCell"/>
</dbReference>
<evidence type="ECO:0000256" key="1">
    <source>
        <dbReference type="ARBA" id="ARBA00004123"/>
    </source>
</evidence>
<dbReference type="SUPFAM" id="SSF57667">
    <property type="entry name" value="beta-beta-alpha zinc fingers"/>
    <property type="match status" value="1"/>
</dbReference>
<keyword evidence="2" id="KW-0479">Metal-binding</keyword>
<evidence type="ECO:0000256" key="10">
    <source>
        <dbReference type="SAM" id="MobiDB-lite"/>
    </source>
</evidence>
<dbReference type="Proteomes" id="UP001591681">
    <property type="component" value="Unassembled WGS sequence"/>
</dbReference>
<dbReference type="InterPro" id="IPR003656">
    <property type="entry name" value="Znf_BED"/>
</dbReference>
<accession>A0ABD1J4Z6</accession>
<dbReference type="InterPro" id="IPR052035">
    <property type="entry name" value="ZnF_BED_domain_contain"/>
</dbReference>
<feature type="compositionally biased region" description="Low complexity" evidence="10">
    <location>
        <begin position="69"/>
        <end position="82"/>
    </location>
</feature>
<dbReference type="InterPro" id="IPR012337">
    <property type="entry name" value="RNaseH-like_sf"/>
</dbReference>
<keyword evidence="13" id="KW-1185">Reference proteome</keyword>
<gene>
    <name evidence="12" type="ORF">ACEWY4_022074</name>
</gene>
<dbReference type="Pfam" id="PF05699">
    <property type="entry name" value="Dimer_Tnp_hAT"/>
    <property type="match status" value="1"/>
</dbReference>
<evidence type="ECO:0000256" key="9">
    <source>
        <dbReference type="PROSITE-ProRule" id="PRU00027"/>
    </source>
</evidence>
<dbReference type="SMART" id="SM00614">
    <property type="entry name" value="ZnF_BED"/>
    <property type="match status" value="1"/>
</dbReference>
<dbReference type="Gene3D" id="1.10.10.1070">
    <property type="entry name" value="Zinc finger, BED domain-containing"/>
    <property type="match status" value="1"/>
</dbReference>
<evidence type="ECO:0000256" key="6">
    <source>
        <dbReference type="ARBA" id="ARBA00023125"/>
    </source>
</evidence>
<protein>
    <recommendedName>
        <fullName evidence="11">BED-type domain-containing protein</fullName>
    </recommendedName>
</protein>
<reference evidence="12 13" key="1">
    <citation type="submission" date="2024-09" db="EMBL/GenBank/DDBJ databases">
        <title>A chromosome-level genome assembly of Gray's grenadier anchovy, Coilia grayii.</title>
        <authorList>
            <person name="Fu Z."/>
        </authorList>
    </citation>
    <scope>NUCLEOTIDE SEQUENCE [LARGE SCALE GENOMIC DNA]</scope>
    <source>
        <strain evidence="12">G4</strain>
        <tissue evidence="12">Muscle</tissue>
    </source>
</reference>
<proteinExistence type="predicted"/>
<dbReference type="Pfam" id="PF02892">
    <property type="entry name" value="zf-BED"/>
    <property type="match status" value="1"/>
</dbReference>
<keyword evidence="5" id="KW-0805">Transcription regulation</keyword>
<evidence type="ECO:0000313" key="13">
    <source>
        <dbReference type="Proteomes" id="UP001591681"/>
    </source>
</evidence>
<evidence type="ECO:0000256" key="3">
    <source>
        <dbReference type="ARBA" id="ARBA00022771"/>
    </source>
</evidence>
<keyword evidence="7" id="KW-0804">Transcription</keyword>
<sequence>MDETEKIRVPPSQFKADVWAHFGFRNKEGKNEMDMTHAICRYCSMSIKYCGNTTNLRAHVQRRHPEKLQQQQPPQPMMTQTTLDSKLAPSSVRAKKITESIAEFICQDLRPYCVVENRGFRSMINTLEPRYVIPSRKQFTEVMIPDMYEQVKLQVKKSLASTESVALTCDGWTSRATEPYLTITSHHIDESWELVSHVLQTRALFESHTGTNIAQVLGAALEEWELINKDPAIVTDNASNMTIAAQLAHMQHFKCFAHTLNLASQRALKLPTVSRLLGRVRRVTGFFRRSTVASHVLREKQALLNLPRHKLITDVATRWNSAHDMLERFLEQQPAIHAALLSAEIRKSEKDICTLTESDITAAEEVVAAMKPMKVATLAISEETRPTLSIVAPLHAQLVHQLQDNPSDSTLTRELKTTICQDLNKRYLNEKEALYKASALDPRFKALPFLSEDEREDVYNGITAEATRTKWALQVTLTAIHKSGLEAESMEDGSQDPDQEDMSATSVSKSSKLCSLADLLGQTYAAGAAKKLKTAEDQVMEEITKYKEEAPLALGVNPLEWWKEHEGRYPFLSKVAKKHLCIPGTSVPSERVFSTAGDIITAKRSAIAPEHLDQLLFLNKNIKH</sequence>
<dbReference type="GO" id="GO:0003677">
    <property type="term" value="F:DNA binding"/>
    <property type="evidence" value="ECO:0007669"/>
    <property type="project" value="UniProtKB-KW"/>
</dbReference>
<dbReference type="AlphaFoldDB" id="A0ABD1J4Z6"/>